<comment type="caution">
    <text evidence="7">The sequence shown here is derived from an EMBL/GenBank/DDBJ whole genome shotgun (WGS) entry which is preliminary data.</text>
</comment>
<dbReference type="PANTHER" id="PTHR47660:SF3">
    <property type="entry name" value="FINGER DOMAIN PROTEIN, PUTATIVE (AFU_ORTHOLOGUE AFUA_4G03310)-RELATED"/>
    <property type="match status" value="1"/>
</dbReference>
<reference evidence="7" key="1">
    <citation type="journal article" date="2023" name="Mol. Phylogenet. Evol.">
        <title>Genome-scale phylogeny and comparative genomics of the fungal order Sordariales.</title>
        <authorList>
            <person name="Hensen N."/>
            <person name="Bonometti L."/>
            <person name="Westerberg I."/>
            <person name="Brannstrom I.O."/>
            <person name="Guillou S."/>
            <person name="Cros-Aarteil S."/>
            <person name="Calhoun S."/>
            <person name="Haridas S."/>
            <person name="Kuo A."/>
            <person name="Mondo S."/>
            <person name="Pangilinan J."/>
            <person name="Riley R."/>
            <person name="LaButti K."/>
            <person name="Andreopoulos B."/>
            <person name="Lipzen A."/>
            <person name="Chen C."/>
            <person name="Yan M."/>
            <person name="Daum C."/>
            <person name="Ng V."/>
            <person name="Clum A."/>
            <person name="Steindorff A."/>
            <person name="Ohm R.A."/>
            <person name="Martin F."/>
            <person name="Silar P."/>
            <person name="Natvig D.O."/>
            <person name="Lalanne C."/>
            <person name="Gautier V."/>
            <person name="Ament-Velasquez S.L."/>
            <person name="Kruys A."/>
            <person name="Hutchinson M.I."/>
            <person name="Powell A.J."/>
            <person name="Barry K."/>
            <person name="Miller A.N."/>
            <person name="Grigoriev I.V."/>
            <person name="Debuchy R."/>
            <person name="Gladieux P."/>
            <person name="Hiltunen Thoren M."/>
            <person name="Johannesson H."/>
        </authorList>
    </citation>
    <scope>NUCLEOTIDE SEQUENCE</scope>
    <source>
        <strain evidence="7">CBS 958.72</strain>
    </source>
</reference>
<dbReference type="GO" id="GO:0000981">
    <property type="term" value="F:DNA-binding transcription factor activity, RNA polymerase II-specific"/>
    <property type="evidence" value="ECO:0007669"/>
    <property type="project" value="InterPro"/>
</dbReference>
<evidence type="ECO:0000256" key="5">
    <source>
        <dbReference type="ARBA" id="ARBA00023242"/>
    </source>
</evidence>
<keyword evidence="8" id="KW-1185">Reference proteome</keyword>
<reference evidence="7" key="2">
    <citation type="submission" date="2023-06" db="EMBL/GenBank/DDBJ databases">
        <authorList>
            <consortium name="Lawrence Berkeley National Laboratory"/>
            <person name="Haridas S."/>
            <person name="Hensen N."/>
            <person name="Bonometti L."/>
            <person name="Westerberg I."/>
            <person name="Brannstrom I.O."/>
            <person name="Guillou S."/>
            <person name="Cros-Aarteil S."/>
            <person name="Calhoun S."/>
            <person name="Kuo A."/>
            <person name="Mondo S."/>
            <person name="Pangilinan J."/>
            <person name="Riley R."/>
            <person name="Labutti K."/>
            <person name="Andreopoulos B."/>
            <person name="Lipzen A."/>
            <person name="Chen C."/>
            <person name="Yanf M."/>
            <person name="Daum C."/>
            <person name="Ng V."/>
            <person name="Clum A."/>
            <person name="Steindorff A."/>
            <person name="Ohm R."/>
            <person name="Martin F."/>
            <person name="Silar P."/>
            <person name="Natvig D."/>
            <person name="Lalanne C."/>
            <person name="Gautier V."/>
            <person name="Ament-Velasquez S.L."/>
            <person name="Kruys A."/>
            <person name="Hutchinson M.I."/>
            <person name="Powell A.J."/>
            <person name="Barry K."/>
            <person name="Miller A.N."/>
            <person name="Grigoriev I.V."/>
            <person name="Debuchy R."/>
            <person name="Gladieux P."/>
            <person name="Thoren M.H."/>
            <person name="Johannesson H."/>
        </authorList>
    </citation>
    <scope>NUCLEOTIDE SEQUENCE</scope>
    <source>
        <strain evidence="7">CBS 958.72</strain>
    </source>
</reference>
<evidence type="ECO:0000256" key="4">
    <source>
        <dbReference type="ARBA" id="ARBA00023163"/>
    </source>
</evidence>
<dbReference type="PANTHER" id="PTHR47660">
    <property type="entry name" value="TRANSCRIPTION FACTOR WITH C2H2 AND ZN(2)-CYS(6) DNA BINDING DOMAIN (EUROFUNG)-RELATED-RELATED"/>
    <property type="match status" value="1"/>
</dbReference>
<evidence type="ECO:0000256" key="2">
    <source>
        <dbReference type="ARBA" id="ARBA00022833"/>
    </source>
</evidence>
<dbReference type="Gene3D" id="4.10.240.10">
    <property type="entry name" value="Zn(2)-C6 fungal-type DNA-binding domain"/>
    <property type="match status" value="1"/>
</dbReference>
<dbReference type="PROSITE" id="PS50048">
    <property type="entry name" value="ZN2_CY6_FUNGAL_2"/>
    <property type="match status" value="1"/>
</dbReference>
<organism evidence="7 8">
    <name type="scientific">Lasiosphaeria ovina</name>
    <dbReference type="NCBI Taxonomy" id="92902"/>
    <lineage>
        <taxon>Eukaryota</taxon>
        <taxon>Fungi</taxon>
        <taxon>Dikarya</taxon>
        <taxon>Ascomycota</taxon>
        <taxon>Pezizomycotina</taxon>
        <taxon>Sordariomycetes</taxon>
        <taxon>Sordariomycetidae</taxon>
        <taxon>Sordariales</taxon>
        <taxon>Lasiosphaeriaceae</taxon>
        <taxon>Lasiosphaeria</taxon>
    </lineage>
</organism>
<evidence type="ECO:0000313" key="8">
    <source>
        <dbReference type="Proteomes" id="UP001287356"/>
    </source>
</evidence>
<dbReference type="SUPFAM" id="SSF57701">
    <property type="entry name" value="Zn2/Cys6 DNA-binding domain"/>
    <property type="match status" value="1"/>
</dbReference>
<dbReference type="InterPro" id="IPR001138">
    <property type="entry name" value="Zn2Cys6_DnaBD"/>
</dbReference>
<dbReference type="InterPro" id="IPR036864">
    <property type="entry name" value="Zn2-C6_fun-type_DNA-bd_sf"/>
</dbReference>
<dbReference type="SMART" id="SM00066">
    <property type="entry name" value="GAL4"/>
    <property type="match status" value="1"/>
</dbReference>
<keyword evidence="2" id="KW-0862">Zinc</keyword>
<dbReference type="AlphaFoldDB" id="A0AAE0KIA0"/>
<evidence type="ECO:0000256" key="3">
    <source>
        <dbReference type="ARBA" id="ARBA00023015"/>
    </source>
</evidence>
<dbReference type="CDD" id="cd00067">
    <property type="entry name" value="GAL4"/>
    <property type="match status" value="1"/>
</dbReference>
<name>A0AAE0KIA0_9PEZI</name>
<keyword evidence="4" id="KW-0804">Transcription</keyword>
<evidence type="ECO:0000256" key="1">
    <source>
        <dbReference type="ARBA" id="ARBA00022723"/>
    </source>
</evidence>
<evidence type="ECO:0000313" key="7">
    <source>
        <dbReference type="EMBL" id="KAK3377258.1"/>
    </source>
</evidence>
<dbReference type="PROSITE" id="PS00463">
    <property type="entry name" value="ZN2_CY6_FUNGAL_1"/>
    <property type="match status" value="1"/>
</dbReference>
<feature type="domain" description="Zn(2)-C6 fungal-type" evidence="6">
    <location>
        <begin position="9"/>
        <end position="39"/>
    </location>
</feature>
<proteinExistence type="predicted"/>
<keyword evidence="3" id="KW-0805">Transcription regulation</keyword>
<gene>
    <name evidence="7" type="ORF">B0T24DRAFT_719449</name>
</gene>
<accession>A0AAE0KIA0</accession>
<dbReference type="GO" id="GO:0008270">
    <property type="term" value="F:zinc ion binding"/>
    <property type="evidence" value="ECO:0007669"/>
    <property type="project" value="InterPro"/>
</dbReference>
<keyword evidence="5" id="KW-0539">Nucleus</keyword>
<dbReference type="EMBL" id="JAULSN010000003">
    <property type="protein sequence ID" value="KAK3377258.1"/>
    <property type="molecule type" value="Genomic_DNA"/>
</dbReference>
<sequence length="457" mass="50765">MSSAAETKACDRCAKAKRKCDRGQPACVRCATRELTCTYPAPRPSCWVLVNSASDADSPETNVPSMPLFANVLESVSVLPAVTAPAAIEPPRSQNSAEGAQAEFQLELGYSDALIGTLGLGDALVSSTIHISQPKLQTGLSTGWFLTPETWVLQPIPKGGRGVVEFVYPTLHRLKRQIHSLMQDWVSKGSSPLIHARLYQVRFPRCMQDAYMTLSAYMTQVPQTEKMVRRIISDRGAQLIRQYARTSPGDLDAFEHLARVQALLIFTALGFFDEDDGLRHIATTQLQVLERWSLQMLEATRLAALNSQLMMGNLIDGNGNNDGSGVGLLGVSPPNSQTSNGSNEYDVNMMWHAWIIAESVRRTWFMSCTLQAIHTVTHRYVLQCHGDIMFTLLTGVFDAPTCWAWAKICSERDINFMSRMHVRRLLGEKTPDDVDFFGKMVLELMYGVSKVQNWSAD</sequence>
<protein>
    <recommendedName>
        <fullName evidence="6">Zn(2)-C6 fungal-type domain-containing protein</fullName>
    </recommendedName>
</protein>
<evidence type="ECO:0000259" key="6">
    <source>
        <dbReference type="PROSITE" id="PS50048"/>
    </source>
</evidence>
<dbReference type="Proteomes" id="UP001287356">
    <property type="component" value="Unassembled WGS sequence"/>
</dbReference>
<dbReference type="Pfam" id="PF00172">
    <property type="entry name" value="Zn_clus"/>
    <property type="match status" value="1"/>
</dbReference>
<keyword evidence="1" id="KW-0479">Metal-binding</keyword>